<keyword evidence="3" id="KW-0413">Isomerase</keyword>
<evidence type="ECO:0000256" key="1">
    <source>
        <dbReference type="ARBA" id="ARBA00023157"/>
    </source>
</evidence>
<dbReference type="RefSeq" id="WP_184403009.1">
    <property type="nucleotide sequence ID" value="NZ_JACHHJ010000001.1"/>
</dbReference>
<evidence type="ECO:0000259" key="2">
    <source>
        <dbReference type="PROSITE" id="PS51352"/>
    </source>
</evidence>
<dbReference type="InterPro" id="IPR000866">
    <property type="entry name" value="AhpC/TSA"/>
</dbReference>
<name>A0A841PY85_9BACL</name>
<protein>
    <submittedName>
        <fullName evidence="3">Thiol-disulfide isomerase/thioredoxin</fullName>
    </submittedName>
</protein>
<dbReference type="InterPro" id="IPR050553">
    <property type="entry name" value="Thioredoxin_ResA/DsbE_sf"/>
</dbReference>
<dbReference type="GO" id="GO:0016491">
    <property type="term" value="F:oxidoreductase activity"/>
    <property type="evidence" value="ECO:0007669"/>
    <property type="project" value="InterPro"/>
</dbReference>
<dbReference type="PROSITE" id="PS51352">
    <property type="entry name" value="THIOREDOXIN_2"/>
    <property type="match status" value="1"/>
</dbReference>
<evidence type="ECO:0000313" key="4">
    <source>
        <dbReference type="Proteomes" id="UP000568839"/>
    </source>
</evidence>
<proteinExistence type="predicted"/>
<dbReference type="CDD" id="cd02966">
    <property type="entry name" value="TlpA_like_family"/>
    <property type="match status" value="1"/>
</dbReference>
<keyword evidence="4" id="KW-1185">Reference proteome</keyword>
<accession>A0A841PY85</accession>
<dbReference type="InterPro" id="IPR013766">
    <property type="entry name" value="Thioredoxin_domain"/>
</dbReference>
<feature type="domain" description="Thioredoxin" evidence="2">
    <location>
        <begin position="1"/>
        <end position="140"/>
    </location>
</feature>
<reference evidence="3 4" key="1">
    <citation type="submission" date="2020-08" db="EMBL/GenBank/DDBJ databases">
        <title>Genomic Encyclopedia of Type Strains, Phase IV (KMG-IV): sequencing the most valuable type-strain genomes for metagenomic binning, comparative biology and taxonomic classification.</title>
        <authorList>
            <person name="Goeker M."/>
        </authorList>
    </citation>
    <scope>NUCLEOTIDE SEQUENCE [LARGE SCALE GENOMIC DNA]</scope>
    <source>
        <strain evidence="3 4">DSM 21769</strain>
    </source>
</reference>
<dbReference type="EMBL" id="JACHHJ010000001">
    <property type="protein sequence ID" value="MBB6449085.1"/>
    <property type="molecule type" value="Genomic_DNA"/>
</dbReference>
<dbReference type="PANTHER" id="PTHR42852:SF13">
    <property type="entry name" value="PROTEIN DIPZ"/>
    <property type="match status" value="1"/>
</dbReference>
<comment type="caution">
    <text evidence="3">The sequence shown here is derived from an EMBL/GenBank/DDBJ whole genome shotgun (WGS) entry which is preliminary data.</text>
</comment>
<dbReference type="InterPro" id="IPR036249">
    <property type="entry name" value="Thioredoxin-like_sf"/>
</dbReference>
<organism evidence="3 4">
    <name type="scientific">Geomicrobium halophilum</name>
    <dbReference type="NCBI Taxonomy" id="549000"/>
    <lineage>
        <taxon>Bacteria</taxon>
        <taxon>Bacillati</taxon>
        <taxon>Bacillota</taxon>
        <taxon>Bacilli</taxon>
        <taxon>Bacillales</taxon>
        <taxon>Geomicrobium</taxon>
    </lineage>
</organism>
<dbReference type="PANTHER" id="PTHR42852">
    <property type="entry name" value="THIOL:DISULFIDE INTERCHANGE PROTEIN DSBE"/>
    <property type="match status" value="1"/>
</dbReference>
<keyword evidence="1" id="KW-1015">Disulfide bond</keyword>
<sequence length="141" mass="16205">MKQAPVFSLYDLYEGQEVTSEQYKGIPLMLTFWTSWCPDSQRDLQKKEILYSKLDDQTLAMLNINVIGRERKPRAGQDYVNAHQLLIPMVEDQGTDTYERFRCQGVPTTVLITADGEIAQQFGDKTTFEEIMKHVAPLLQS</sequence>
<dbReference type="AlphaFoldDB" id="A0A841PY85"/>
<dbReference type="GO" id="GO:0016853">
    <property type="term" value="F:isomerase activity"/>
    <property type="evidence" value="ECO:0007669"/>
    <property type="project" value="UniProtKB-KW"/>
</dbReference>
<dbReference type="GO" id="GO:0016209">
    <property type="term" value="F:antioxidant activity"/>
    <property type="evidence" value="ECO:0007669"/>
    <property type="project" value="InterPro"/>
</dbReference>
<dbReference type="Pfam" id="PF00578">
    <property type="entry name" value="AhpC-TSA"/>
    <property type="match status" value="1"/>
</dbReference>
<dbReference type="Proteomes" id="UP000568839">
    <property type="component" value="Unassembled WGS sequence"/>
</dbReference>
<dbReference type="SUPFAM" id="SSF52833">
    <property type="entry name" value="Thioredoxin-like"/>
    <property type="match status" value="1"/>
</dbReference>
<gene>
    <name evidence="3" type="ORF">HNR44_001034</name>
</gene>
<dbReference type="Gene3D" id="3.40.30.10">
    <property type="entry name" value="Glutaredoxin"/>
    <property type="match status" value="1"/>
</dbReference>
<evidence type="ECO:0000313" key="3">
    <source>
        <dbReference type="EMBL" id="MBB6449085.1"/>
    </source>
</evidence>